<dbReference type="SUPFAM" id="SSF48239">
    <property type="entry name" value="Terpenoid cyclases/Protein prenyltransferases"/>
    <property type="match status" value="1"/>
</dbReference>
<evidence type="ECO:0000313" key="3">
    <source>
        <dbReference type="Proteomes" id="UP000019678"/>
    </source>
</evidence>
<dbReference type="EMBL" id="ASRX01000105">
    <property type="protein sequence ID" value="EYF00594.1"/>
    <property type="molecule type" value="Genomic_DNA"/>
</dbReference>
<comment type="caution">
    <text evidence="2">The sequence shown here is derived from an EMBL/GenBank/DDBJ whole genome shotgun (WGS) entry which is preliminary data.</text>
</comment>
<proteinExistence type="predicted"/>
<dbReference type="PANTHER" id="PTHR31739">
    <property type="entry name" value="ENT-COPALYL DIPHOSPHATE SYNTHASE, CHLOROPLASTIC"/>
    <property type="match status" value="1"/>
</dbReference>
<sequence length="806" mass="84776">MRPRAPCSACGPRGALSGAPAPSRCRQDLPWHAPFIEGPQRTTEQLPFQRSAPCVALCLARQEPSCSPADRRAGETRDTKGHGIPMKKIQDVLFDELRALLSVTGTHGGLMSPSIYDSAQVLRILSAPGRALALSGSGSGSGSGRASAPRPSNVRALGARAADPHPASSSRASGPRAAGSPSALGARAVVSSHAPAAHASASRGPASRAPDSPRALRASCAAALAATPDTAFAAVPPASLAAVPASTLAVVPDAGLAAAPGTPDAARVLALLDVFTVDTAADITNSTDARAAADAAASPVVAWLLAQQRSDGGWGDPVMPLHRDIPTLSAVLALLDQPARKGTRDAIAAGLRFVRNQSAAWSTAHIDDLPIAAEILLPHLLDRVEDRLGPPLDRNAPSHALRCLPREPYARLMELGARKRQIIAHLPLIPGVPWLHVWETWGTEPSLGLMDGAGSIGHSPSATAAWLAAAAPFPALDAHAARARAYLRDVSRATGTGIPGLVPVGAPHDHFERAFVLYALLMAGILDDPRLAQGVTTVLGDLARALGPQGLGMSDHYLPDGDDTSAALAVMHARGLPVDPHLLDRFRKDDHFIAYPGEMNSSPTLTARCIHALAALGETRDLPTFQRYLLDRQEPDGRWTLDKWNRSWLYATSHAVLALLPPQPTPPSSVSPASPASPPSSTRASHAVSTMPLAHADAVRRALDAVLAAQSPDGGWSSDPRSNPRPNPTETAYAVLMLGHLERHGVQHPGLGLALERAHRFLHQAYAPFAPSEAKVKCWISKELYRMERVDTAFELSAMLMLEQRG</sequence>
<protein>
    <recommendedName>
        <fullName evidence="4">Squalene cyclase C-terminal domain-containing protein</fullName>
    </recommendedName>
</protein>
<dbReference type="InterPro" id="IPR050148">
    <property type="entry name" value="Terpene_synthase-like"/>
</dbReference>
<feature type="region of interest" description="Disordered" evidence="1">
    <location>
        <begin position="194"/>
        <end position="213"/>
    </location>
</feature>
<organism evidence="2 3">
    <name type="scientific">Chondromyces apiculatus DSM 436</name>
    <dbReference type="NCBI Taxonomy" id="1192034"/>
    <lineage>
        <taxon>Bacteria</taxon>
        <taxon>Pseudomonadati</taxon>
        <taxon>Myxococcota</taxon>
        <taxon>Polyangia</taxon>
        <taxon>Polyangiales</taxon>
        <taxon>Polyangiaceae</taxon>
        <taxon>Chondromyces</taxon>
    </lineage>
</organism>
<gene>
    <name evidence="2" type="ORF">CAP_0465</name>
</gene>
<name>A0A017SUH1_9BACT</name>
<dbReference type="Proteomes" id="UP000019678">
    <property type="component" value="Unassembled WGS sequence"/>
</dbReference>
<dbReference type="GO" id="GO:0016102">
    <property type="term" value="P:diterpenoid biosynthetic process"/>
    <property type="evidence" value="ECO:0007669"/>
    <property type="project" value="TreeGrafter"/>
</dbReference>
<evidence type="ECO:0000256" key="1">
    <source>
        <dbReference type="SAM" id="MobiDB-lite"/>
    </source>
</evidence>
<dbReference type="Gene3D" id="1.50.10.160">
    <property type="match status" value="1"/>
</dbReference>
<keyword evidence="3" id="KW-1185">Reference proteome</keyword>
<dbReference type="GO" id="GO:0000287">
    <property type="term" value="F:magnesium ion binding"/>
    <property type="evidence" value="ECO:0007669"/>
    <property type="project" value="TreeGrafter"/>
</dbReference>
<dbReference type="SUPFAM" id="SSF81853">
    <property type="entry name" value="Family 10 polysaccharide lyase"/>
    <property type="match status" value="1"/>
</dbReference>
<feature type="region of interest" description="Disordered" evidence="1">
    <location>
        <begin position="661"/>
        <end position="690"/>
    </location>
</feature>
<reference evidence="2 3" key="1">
    <citation type="submission" date="2013-05" db="EMBL/GenBank/DDBJ databases">
        <title>Genome assembly of Chondromyces apiculatus DSM 436.</title>
        <authorList>
            <person name="Sharma G."/>
            <person name="Khatri I."/>
            <person name="Kaur C."/>
            <person name="Mayilraj S."/>
            <person name="Subramanian S."/>
        </authorList>
    </citation>
    <scope>NUCLEOTIDE SEQUENCE [LARGE SCALE GENOMIC DNA]</scope>
    <source>
        <strain evidence="2 3">DSM 436</strain>
    </source>
</reference>
<evidence type="ECO:0000313" key="2">
    <source>
        <dbReference type="EMBL" id="EYF00594.1"/>
    </source>
</evidence>
<dbReference type="STRING" id="1192034.CAP_0465"/>
<feature type="region of interest" description="Disordered" evidence="1">
    <location>
        <begin position="710"/>
        <end position="729"/>
    </location>
</feature>
<feature type="region of interest" description="Disordered" evidence="1">
    <location>
        <begin position="157"/>
        <end position="185"/>
    </location>
</feature>
<dbReference type="InterPro" id="IPR008930">
    <property type="entry name" value="Terpenoid_cyclase/PrenylTrfase"/>
</dbReference>
<accession>A0A017SUH1</accession>
<dbReference type="AlphaFoldDB" id="A0A017SUH1"/>
<feature type="region of interest" description="Disordered" evidence="1">
    <location>
        <begin position="133"/>
        <end position="152"/>
    </location>
</feature>
<dbReference type="GO" id="GO:0010333">
    <property type="term" value="F:terpene synthase activity"/>
    <property type="evidence" value="ECO:0007669"/>
    <property type="project" value="InterPro"/>
</dbReference>
<dbReference type="eggNOG" id="COG1657">
    <property type="taxonomic scope" value="Bacteria"/>
</dbReference>
<evidence type="ECO:0008006" key="4">
    <source>
        <dbReference type="Google" id="ProtNLM"/>
    </source>
</evidence>
<feature type="region of interest" description="Disordered" evidence="1">
    <location>
        <begin position="1"/>
        <end position="23"/>
    </location>
</feature>
<feature type="compositionally biased region" description="Low complexity" evidence="1">
    <location>
        <begin position="166"/>
        <end position="185"/>
    </location>
</feature>
<feature type="compositionally biased region" description="Low complexity" evidence="1">
    <location>
        <begin position="670"/>
        <end position="685"/>
    </location>
</feature>
<dbReference type="Gene3D" id="1.50.10.20">
    <property type="match status" value="1"/>
</dbReference>
<dbReference type="PANTHER" id="PTHR31739:SF25">
    <property type="entry name" value="(E,E)-GERANYLLINALOOL SYNTHASE"/>
    <property type="match status" value="1"/>
</dbReference>